<dbReference type="PANTHER" id="PTHR42760">
    <property type="entry name" value="SHORT-CHAIN DEHYDROGENASES/REDUCTASES FAMILY MEMBER"/>
    <property type="match status" value="1"/>
</dbReference>
<dbReference type="EMBL" id="JAGTJR010000013">
    <property type="protein sequence ID" value="KAH7050163.1"/>
    <property type="molecule type" value="Genomic_DNA"/>
</dbReference>
<reference evidence="2 3" key="1">
    <citation type="journal article" date="2021" name="Nat. Commun.">
        <title>Genetic determinants of endophytism in the Arabidopsis root mycobiome.</title>
        <authorList>
            <person name="Mesny F."/>
            <person name="Miyauchi S."/>
            <person name="Thiergart T."/>
            <person name="Pickel B."/>
            <person name="Atanasova L."/>
            <person name="Karlsson M."/>
            <person name="Huettel B."/>
            <person name="Barry K.W."/>
            <person name="Haridas S."/>
            <person name="Chen C."/>
            <person name="Bauer D."/>
            <person name="Andreopoulos W."/>
            <person name="Pangilinan J."/>
            <person name="LaButti K."/>
            <person name="Riley R."/>
            <person name="Lipzen A."/>
            <person name="Clum A."/>
            <person name="Drula E."/>
            <person name="Henrissat B."/>
            <person name="Kohler A."/>
            <person name="Grigoriev I.V."/>
            <person name="Martin F.M."/>
            <person name="Hacquard S."/>
        </authorList>
    </citation>
    <scope>NUCLEOTIDE SEQUENCE [LARGE SCALE GENOMIC DNA]</scope>
    <source>
        <strain evidence="2 3">MPI-SDFR-AT-0080</strain>
    </source>
</reference>
<dbReference type="Pfam" id="PF00106">
    <property type="entry name" value="adh_short"/>
    <property type="match status" value="1"/>
</dbReference>
<accession>A0ABQ8GB22</accession>
<comment type="caution">
    <text evidence="2">The sequence shown here is derived from an EMBL/GenBank/DDBJ whole genome shotgun (WGS) entry which is preliminary data.</text>
</comment>
<dbReference type="Proteomes" id="UP000774617">
    <property type="component" value="Unassembled WGS sequence"/>
</dbReference>
<dbReference type="PRINTS" id="PR00081">
    <property type="entry name" value="GDHRDH"/>
</dbReference>
<evidence type="ECO:0000256" key="1">
    <source>
        <dbReference type="ARBA" id="ARBA00006484"/>
    </source>
</evidence>
<dbReference type="Gene3D" id="3.40.50.720">
    <property type="entry name" value="NAD(P)-binding Rossmann-like Domain"/>
    <property type="match status" value="1"/>
</dbReference>
<evidence type="ECO:0000313" key="3">
    <source>
        <dbReference type="Proteomes" id="UP000774617"/>
    </source>
</evidence>
<dbReference type="InterPro" id="IPR002347">
    <property type="entry name" value="SDR_fam"/>
</dbReference>
<name>A0ABQ8GB22_9PEZI</name>
<dbReference type="CDD" id="cd05233">
    <property type="entry name" value="SDR_c"/>
    <property type="match status" value="1"/>
</dbReference>
<protein>
    <recommendedName>
        <fullName evidence="4">Short-chain dehydrogenase/reductase SDR</fullName>
    </recommendedName>
</protein>
<sequence>MAFPAPLTMKAHREQYPAIDHTNPANSAAGKIVAISGGTGGISYLIARGFAKAGASAVILLARRQSARDEGSTALRAELAAAGLSTETSADSFFDALRKRVRAEGKGPDIDILVANAGSIEQGETLLDFALKAVRGAFETNVFGNLNLAMTGQAKDVSKAIPPGNGKIVLNVSTAVMHMRSPGHSVYSSSKLAFTHMTKHLQWEVDQLPGAPVRIHSFNPGVIFTPGARKTGASEEILAHFPLDDGSLPEGFAVWLASPAAAFLKGRFAWSSWDVEELVAMKHKVEEDPEFCQMTVKGL</sequence>
<evidence type="ECO:0000313" key="2">
    <source>
        <dbReference type="EMBL" id="KAH7050163.1"/>
    </source>
</evidence>
<comment type="similarity">
    <text evidence="1">Belongs to the short-chain dehydrogenases/reductases (SDR) family.</text>
</comment>
<dbReference type="InterPro" id="IPR036291">
    <property type="entry name" value="NAD(P)-bd_dom_sf"/>
</dbReference>
<evidence type="ECO:0008006" key="4">
    <source>
        <dbReference type="Google" id="ProtNLM"/>
    </source>
</evidence>
<gene>
    <name evidence="2" type="ORF">B0J12DRAFT_753524</name>
</gene>
<organism evidence="2 3">
    <name type="scientific">Macrophomina phaseolina</name>
    <dbReference type="NCBI Taxonomy" id="35725"/>
    <lineage>
        <taxon>Eukaryota</taxon>
        <taxon>Fungi</taxon>
        <taxon>Dikarya</taxon>
        <taxon>Ascomycota</taxon>
        <taxon>Pezizomycotina</taxon>
        <taxon>Dothideomycetes</taxon>
        <taxon>Dothideomycetes incertae sedis</taxon>
        <taxon>Botryosphaeriales</taxon>
        <taxon>Botryosphaeriaceae</taxon>
        <taxon>Macrophomina</taxon>
    </lineage>
</organism>
<keyword evidence="3" id="KW-1185">Reference proteome</keyword>
<dbReference type="SUPFAM" id="SSF51735">
    <property type="entry name" value="NAD(P)-binding Rossmann-fold domains"/>
    <property type="match status" value="1"/>
</dbReference>
<proteinExistence type="inferred from homology"/>
<dbReference type="PANTHER" id="PTHR42760:SF122">
    <property type="entry name" value="NAD(P)-BINDING PROTEIN"/>
    <property type="match status" value="1"/>
</dbReference>
<feature type="non-terminal residue" evidence="2">
    <location>
        <position position="299"/>
    </location>
</feature>